<dbReference type="RefSeq" id="WP_331703539.1">
    <property type="nucleotide sequence ID" value="NZ_JAZHBO010000001.1"/>
</dbReference>
<feature type="signal peptide" evidence="1">
    <location>
        <begin position="1"/>
        <end position="25"/>
    </location>
</feature>
<gene>
    <name evidence="2" type="ORF">V3390_04580</name>
</gene>
<keyword evidence="3" id="KW-1185">Reference proteome</keyword>
<dbReference type="EMBL" id="JAZHBO010000001">
    <property type="protein sequence ID" value="MEF2155508.1"/>
    <property type="molecule type" value="Genomic_DNA"/>
</dbReference>
<accession>A0ABU7UZV9</accession>
<evidence type="ECO:0000313" key="3">
    <source>
        <dbReference type="Proteomes" id="UP001356170"/>
    </source>
</evidence>
<keyword evidence="1" id="KW-0732">Signal</keyword>
<dbReference type="Proteomes" id="UP001356170">
    <property type="component" value="Unassembled WGS sequence"/>
</dbReference>
<comment type="caution">
    <text evidence="2">The sequence shown here is derived from an EMBL/GenBank/DDBJ whole genome shotgun (WGS) entry which is preliminary data.</text>
</comment>
<feature type="chain" id="PRO_5045530568" evidence="1">
    <location>
        <begin position="26"/>
        <end position="122"/>
    </location>
</feature>
<sequence length="122" mass="13491">MNTNRNTLILVSAAMALATALPASAQSVRLKGNTMASPELQSATVTQLMERFTPATRCQRPERIEPKTLALQPRLDKAKKPIGLAKVKEQWTINGCGKQRSYQVIYTLDEKKGTHIEIVDAK</sequence>
<proteinExistence type="predicted"/>
<protein>
    <submittedName>
        <fullName evidence="2">Uncharacterized protein</fullName>
    </submittedName>
</protein>
<organism evidence="2 3">
    <name type="scientific">Aquilutibacter rugosus</name>
    <dbReference type="NCBI Taxonomy" id="3115820"/>
    <lineage>
        <taxon>Bacteria</taxon>
        <taxon>Pseudomonadati</taxon>
        <taxon>Pseudomonadota</taxon>
        <taxon>Gammaproteobacteria</taxon>
        <taxon>Lysobacterales</taxon>
        <taxon>Lysobacteraceae</taxon>
        <taxon>Aquilutibacter</taxon>
    </lineage>
</organism>
<evidence type="ECO:0000256" key="1">
    <source>
        <dbReference type="SAM" id="SignalP"/>
    </source>
</evidence>
<name>A0ABU7UZV9_9GAMM</name>
<evidence type="ECO:0000313" key="2">
    <source>
        <dbReference type="EMBL" id="MEF2155508.1"/>
    </source>
</evidence>
<reference evidence="2 3" key="1">
    <citation type="submission" date="2024-01" db="EMBL/GenBank/DDBJ databases">
        <title>Novel species of the genus Luteimonas isolated from rivers.</title>
        <authorList>
            <person name="Lu H."/>
        </authorList>
    </citation>
    <scope>NUCLEOTIDE SEQUENCE [LARGE SCALE GENOMIC DNA]</scope>
    <source>
        <strain evidence="2 3">FXH3W</strain>
    </source>
</reference>